<keyword evidence="2" id="KW-1185">Reference proteome</keyword>
<name>A0A8S9X074_APOLU</name>
<evidence type="ECO:0000313" key="2">
    <source>
        <dbReference type="Proteomes" id="UP000466442"/>
    </source>
</evidence>
<comment type="caution">
    <text evidence="1">The sequence shown here is derived from an EMBL/GenBank/DDBJ whole genome shotgun (WGS) entry which is preliminary data.</text>
</comment>
<dbReference type="EMBL" id="WIXP02000013">
    <property type="protein sequence ID" value="KAF6200975.1"/>
    <property type="molecule type" value="Genomic_DNA"/>
</dbReference>
<dbReference type="Proteomes" id="UP000466442">
    <property type="component" value="Unassembled WGS sequence"/>
</dbReference>
<accession>A0A8S9X074</accession>
<gene>
    <name evidence="1" type="ORF">GE061_005422</name>
</gene>
<reference evidence="1" key="1">
    <citation type="journal article" date="2021" name="Mol. Ecol. Resour.">
        <title>Apolygus lucorum genome provides insights into omnivorousness and mesophyll feeding.</title>
        <authorList>
            <person name="Liu Y."/>
            <person name="Liu H."/>
            <person name="Wang H."/>
            <person name="Huang T."/>
            <person name="Liu B."/>
            <person name="Yang B."/>
            <person name="Yin L."/>
            <person name="Li B."/>
            <person name="Zhang Y."/>
            <person name="Zhang S."/>
            <person name="Jiang F."/>
            <person name="Zhang X."/>
            <person name="Ren Y."/>
            <person name="Wang B."/>
            <person name="Wang S."/>
            <person name="Lu Y."/>
            <person name="Wu K."/>
            <person name="Fan W."/>
            <person name="Wang G."/>
        </authorList>
    </citation>
    <scope>NUCLEOTIDE SEQUENCE</scope>
    <source>
        <strain evidence="1">12Hb</strain>
    </source>
</reference>
<protein>
    <submittedName>
        <fullName evidence="1">Uncharacterized protein</fullName>
    </submittedName>
</protein>
<evidence type="ECO:0000313" key="1">
    <source>
        <dbReference type="EMBL" id="KAF6200975.1"/>
    </source>
</evidence>
<dbReference type="AlphaFoldDB" id="A0A8S9X074"/>
<proteinExistence type="predicted"/>
<sequence length="149" mass="16636">MVRVVGNQGPNEICSVPKSPYATSSELSAAESIYVRVVDTILRLGPKDHEEREKQPNQYDDAIASMGSDLSWISAFHGVTGTLDYMSKNFTLPLPNKDVLENPVIIGKSLRSLRSCMKEEPSDSSTFHAGGQVKRVTIWFRVFFFMFTS</sequence>
<organism evidence="1 2">
    <name type="scientific">Apolygus lucorum</name>
    <name type="common">Small green plant bug</name>
    <name type="synonym">Lygocoris lucorum</name>
    <dbReference type="NCBI Taxonomy" id="248454"/>
    <lineage>
        <taxon>Eukaryota</taxon>
        <taxon>Metazoa</taxon>
        <taxon>Ecdysozoa</taxon>
        <taxon>Arthropoda</taxon>
        <taxon>Hexapoda</taxon>
        <taxon>Insecta</taxon>
        <taxon>Pterygota</taxon>
        <taxon>Neoptera</taxon>
        <taxon>Paraneoptera</taxon>
        <taxon>Hemiptera</taxon>
        <taxon>Heteroptera</taxon>
        <taxon>Panheteroptera</taxon>
        <taxon>Cimicomorpha</taxon>
        <taxon>Miridae</taxon>
        <taxon>Mirini</taxon>
        <taxon>Apolygus</taxon>
    </lineage>
</organism>